<keyword evidence="2" id="KW-1185">Reference proteome</keyword>
<reference evidence="1 2" key="1">
    <citation type="submission" date="2018-02" db="EMBL/GenBank/DDBJ databases">
        <title>Subsurface microbial communities from deep shales in Ohio and West Virginia, USA.</title>
        <authorList>
            <person name="Wrighton K."/>
        </authorList>
    </citation>
    <scope>NUCLEOTIDE SEQUENCE [LARGE SCALE GENOMIC DNA]</scope>
    <source>
        <strain evidence="1 2">OWC-G53F</strain>
    </source>
</reference>
<organism evidence="1 2">
    <name type="scientific">Methylobacter tundripaludum</name>
    <dbReference type="NCBI Taxonomy" id="173365"/>
    <lineage>
        <taxon>Bacteria</taxon>
        <taxon>Pseudomonadati</taxon>
        <taxon>Pseudomonadota</taxon>
        <taxon>Gammaproteobacteria</taxon>
        <taxon>Methylococcales</taxon>
        <taxon>Methylococcaceae</taxon>
        <taxon>Methylobacter</taxon>
    </lineage>
</organism>
<dbReference type="InterPro" id="IPR042245">
    <property type="entry name" value="Tgt2/MlaC_sf"/>
</dbReference>
<comment type="caution">
    <text evidence="1">The sequence shown here is derived from an EMBL/GenBank/DDBJ whole genome shotgun (WGS) entry which is preliminary data.</text>
</comment>
<dbReference type="EMBL" id="PTIY01000010">
    <property type="protein sequence ID" value="PPK69257.1"/>
    <property type="molecule type" value="Genomic_DNA"/>
</dbReference>
<evidence type="ECO:0000313" key="1">
    <source>
        <dbReference type="EMBL" id="PPK69257.1"/>
    </source>
</evidence>
<name>A0A2S6GVN0_9GAMM</name>
<accession>A0A2S6GVN0</accession>
<gene>
    <name evidence="1" type="ORF">B0F88_11043</name>
</gene>
<dbReference type="Gene3D" id="3.10.450.710">
    <property type="entry name" value="Tgt2/MlaC"/>
    <property type="match status" value="1"/>
</dbReference>
<dbReference type="PIRSF" id="PIRSF004649">
    <property type="entry name" value="MlaC"/>
    <property type="match status" value="1"/>
</dbReference>
<evidence type="ECO:0000313" key="2">
    <source>
        <dbReference type="Proteomes" id="UP000238071"/>
    </source>
</evidence>
<dbReference type="PANTHER" id="PTHR36573:SF1">
    <property type="entry name" value="INTERMEMBRANE PHOSPHOLIPID TRANSPORT SYSTEM BINDING PROTEIN MLAC"/>
    <property type="match status" value="1"/>
</dbReference>
<protein>
    <submittedName>
        <fullName evidence="1">Phospholipid transport system substrate-binding protein</fullName>
    </submittedName>
</protein>
<dbReference type="AlphaFoldDB" id="A0A2S6GVN0"/>
<proteinExistence type="predicted"/>
<dbReference type="InterPro" id="IPR008869">
    <property type="entry name" value="MlaC/ttg2D"/>
</dbReference>
<dbReference type="Proteomes" id="UP000238071">
    <property type="component" value="Unassembled WGS sequence"/>
</dbReference>
<sequence>MPATKAMADNLQPPQQVIQNVSTQLQQKLRDKSFTKNFAQVAQYVHNVIDPHTDFDKIAPLVLGKYWKTATSGEQERFKHEFQTLIVRTYSRAFVEYNDWSIRYMPVEMADEATKVIVKTEVLQPGRQPVDVNYRMFLSKGEWKVYDIMIDGVSLVTNYRSSFSEEIQKKGSLSAVIDALAKRNIEALAAKGSS</sequence>
<dbReference type="PANTHER" id="PTHR36573">
    <property type="entry name" value="INTERMEMBRANE PHOSPHOLIPID TRANSPORT SYSTEM BINDING PROTEIN MLAC"/>
    <property type="match status" value="1"/>
</dbReference>
<dbReference type="Pfam" id="PF05494">
    <property type="entry name" value="MlaC"/>
    <property type="match status" value="1"/>
</dbReference>